<keyword evidence="2" id="KW-0235">DNA replication</keyword>
<keyword evidence="2" id="KW-0227">DNA damage</keyword>
<dbReference type="GO" id="GO:0006281">
    <property type="term" value="P:DNA repair"/>
    <property type="evidence" value="ECO:0007669"/>
    <property type="project" value="UniProtKB-UniRule"/>
</dbReference>
<keyword evidence="1 2" id="KW-0238">DNA-binding</keyword>
<dbReference type="EMBL" id="CP007028">
    <property type="protein sequence ID" value="AHE96612.1"/>
    <property type="molecule type" value="Genomic_DNA"/>
</dbReference>
<comment type="function">
    <text evidence="2">Plays an important role in DNA replication, recombination and repair. Binds to ssDNA and to an array of partner proteins to recruit them to their sites of action during DNA metabolism.</text>
</comment>
<dbReference type="KEGG" id="trd:THERU_07875"/>
<dbReference type="PANTHER" id="PTHR10302">
    <property type="entry name" value="SINGLE-STRANDED DNA-BINDING PROTEIN"/>
    <property type="match status" value="1"/>
</dbReference>
<keyword evidence="2" id="KW-0234">DNA repair</keyword>
<feature type="compositionally biased region" description="Acidic residues" evidence="4">
    <location>
        <begin position="112"/>
        <end position="125"/>
    </location>
</feature>
<evidence type="ECO:0000256" key="4">
    <source>
        <dbReference type="SAM" id="MobiDB-lite"/>
    </source>
</evidence>
<dbReference type="GO" id="GO:0009295">
    <property type="term" value="C:nucleoid"/>
    <property type="evidence" value="ECO:0007669"/>
    <property type="project" value="TreeGrafter"/>
</dbReference>
<keyword evidence="6" id="KW-1185">Reference proteome</keyword>
<evidence type="ECO:0000256" key="1">
    <source>
        <dbReference type="ARBA" id="ARBA00023125"/>
    </source>
</evidence>
<organism evidence="6">
    <name type="scientific">Thermocrinis ruber</name>
    <dbReference type="NCBI Taxonomy" id="75906"/>
    <lineage>
        <taxon>Bacteria</taxon>
        <taxon>Pseudomonadati</taxon>
        <taxon>Aquificota</taxon>
        <taxon>Aquificia</taxon>
        <taxon>Aquificales</taxon>
        <taxon>Aquificaceae</taxon>
        <taxon>Thermocrinis</taxon>
    </lineage>
</organism>
<feature type="region of interest" description="Disordered" evidence="4">
    <location>
        <begin position="112"/>
        <end position="140"/>
    </location>
</feature>
<evidence type="ECO:0000256" key="3">
    <source>
        <dbReference type="RuleBase" id="RU000524"/>
    </source>
</evidence>
<dbReference type="InterPro" id="IPR012340">
    <property type="entry name" value="NA-bd_OB-fold"/>
</dbReference>
<keyword evidence="2" id="KW-0233">DNA recombination</keyword>
<dbReference type="SUPFAM" id="SSF50249">
    <property type="entry name" value="Nucleic acid-binding proteins"/>
    <property type="match status" value="1"/>
</dbReference>
<dbReference type="NCBIfam" id="TIGR00621">
    <property type="entry name" value="ssb"/>
    <property type="match status" value="1"/>
</dbReference>
<dbReference type="eggNOG" id="COG0629">
    <property type="taxonomic scope" value="Bacteria"/>
</dbReference>
<comment type="subunit">
    <text evidence="2">Homotetramer.</text>
</comment>
<dbReference type="CDD" id="cd04496">
    <property type="entry name" value="SSB_OBF"/>
    <property type="match status" value="1"/>
</dbReference>
<dbReference type="GO" id="GO:0003697">
    <property type="term" value="F:single-stranded DNA binding"/>
    <property type="evidence" value="ECO:0007669"/>
    <property type="project" value="UniProtKB-UniRule"/>
</dbReference>
<dbReference type="Pfam" id="PF00436">
    <property type="entry name" value="SSB"/>
    <property type="match status" value="1"/>
</dbReference>
<dbReference type="HAMAP" id="MF_00984">
    <property type="entry name" value="SSB"/>
    <property type="match status" value="1"/>
</dbReference>
<accession>W0DH94</accession>
<dbReference type="PROSITE" id="PS50935">
    <property type="entry name" value="SSB"/>
    <property type="match status" value="1"/>
</dbReference>
<dbReference type="STRING" id="75906.THERU_07875"/>
<dbReference type="RefSeq" id="WP_025306689.1">
    <property type="nucleotide sequence ID" value="NZ_CP007028.1"/>
</dbReference>
<comment type="caution">
    <text evidence="2">Lacks conserved residue(s) required for the propagation of feature annotation.</text>
</comment>
<evidence type="ECO:0000313" key="5">
    <source>
        <dbReference type="EMBL" id="AHE96612.1"/>
    </source>
</evidence>
<proteinExistence type="inferred from homology"/>
<evidence type="ECO:0000256" key="2">
    <source>
        <dbReference type="HAMAP-Rule" id="MF_00984"/>
    </source>
</evidence>
<dbReference type="GO" id="GO:0006310">
    <property type="term" value="P:DNA recombination"/>
    <property type="evidence" value="ECO:0007669"/>
    <property type="project" value="UniProtKB-UniRule"/>
</dbReference>
<dbReference type="Proteomes" id="UP000018914">
    <property type="component" value="Chromosome"/>
</dbReference>
<name>W0DH94_9AQUI</name>
<dbReference type="Gene3D" id="2.40.50.140">
    <property type="entry name" value="Nucleic acid-binding proteins"/>
    <property type="match status" value="1"/>
</dbReference>
<dbReference type="HOGENOM" id="CLU_078758_6_0_0"/>
<evidence type="ECO:0000313" key="6">
    <source>
        <dbReference type="Proteomes" id="UP000018914"/>
    </source>
</evidence>
<dbReference type="OrthoDB" id="9809878at2"/>
<dbReference type="InterPro" id="IPR011344">
    <property type="entry name" value="ssDNA-bd"/>
</dbReference>
<dbReference type="PANTHER" id="PTHR10302:SF27">
    <property type="entry name" value="SINGLE-STRANDED DNA-BINDING PROTEIN"/>
    <property type="match status" value="1"/>
</dbReference>
<feature type="short sequence motif" description="Important for interaction with partner proteins" evidence="2">
    <location>
        <begin position="135"/>
        <end position="140"/>
    </location>
</feature>
<protein>
    <recommendedName>
        <fullName evidence="2 3">Single-stranded DNA-binding protein</fullName>
        <shortName evidence="2">SSB</shortName>
    </recommendedName>
</protein>
<reference evidence="5 6" key="1">
    <citation type="submission" date="2013-12" db="EMBL/GenBank/DDBJ databases">
        <authorList>
            <consortium name="DOE Joint Genome Institute"/>
            <person name="Eisen J."/>
            <person name="Huntemann M."/>
            <person name="Han J."/>
            <person name="Chen A."/>
            <person name="Kyrpides N."/>
            <person name="Mavromatis K."/>
            <person name="Markowitz V."/>
            <person name="Palaniappan K."/>
            <person name="Ivanova N."/>
            <person name="Schaumberg A."/>
            <person name="Pati A."/>
            <person name="Liolios K."/>
            <person name="Nordberg H.P."/>
            <person name="Cantor M.N."/>
            <person name="Hua S.X."/>
            <person name="Woyke T."/>
        </authorList>
    </citation>
    <scope>NUCLEOTIDE SEQUENCE [LARGE SCALE GENOMIC DNA]</scope>
    <source>
        <strain evidence="5 6">DSM 23557</strain>
    </source>
</reference>
<gene>
    <name evidence="5" type="ORF">THERU_07875</name>
</gene>
<sequence length="140" mass="16227">MLNKVLIIGNLVRDPIINYLPSGTQVVEFSIAYNRRFKVNDEWREETHYFDVRAYGRLAEDLGTRLSKGYMVVIEGSLRQDRWVDKEGRPQSKVRIVASAVRIIRKPKAEGPIEEEVLPEDTEVGFEERPFSSEDDELPF</sequence>
<dbReference type="InterPro" id="IPR000424">
    <property type="entry name" value="Primosome_PriB/ssb"/>
</dbReference>
<dbReference type="GO" id="GO:0006260">
    <property type="term" value="P:DNA replication"/>
    <property type="evidence" value="ECO:0007669"/>
    <property type="project" value="UniProtKB-UniRule"/>
</dbReference>
<dbReference type="AlphaFoldDB" id="W0DH94"/>